<dbReference type="KEGG" id="mrub:DEO27_013900"/>
<evidence type="ECO:0000313" key="3">
    <source>
        <dbReference type="Proteomes" id="UP000251402"/>
    </source>
</evidence>
<dbReference type="OrthoDB" id="9811523at2"/>
<dbReference type="InterPro" id="IPR051531">
    <property type="entry name" value="N-acetyltransferase"/>
</dbReference>
<dbReference type="PROSITE" id="PS51186">
    <property type="entry name" value="GNAT"/>
    <property type="match status" value="1"/>
</dbReference>
<dbReference type="AlphaFoldDB" id="A0A5C1I199"/>
<gene>
    <name evidence="2" type="ORF">DEO27_013900</name>
</gene>
<name>A0A5C1I199_9SPHI</name>
<proteinExistence type="predicted"/>
<dbReference type="CDD" id="cd04301">
    <property type="entry name" value="NAT_SF"/>
    <property type="match status" value="1"/>
</dbReference>
<feature type="domain" description="N-acetyltransferase" evidence="1">
    <location>
        <begin position="17"/>
        <end position="180"/>
    </location>
</feature>
<organism evidence="2 3">
    <name type="scientific">Mucilaginibacter rubeus</name>
    <dbReference type="NCBI Taxonomy" id="2027860"/>
    <lineage>
        <taxon>Bacteria</taxon>
        <taxon>Pseudomonadati</taxon>
        <taxon>Bacteroidota</taxon>
        <taxon>Sphingobacteriia</taxon>
        <taxon>Sphingobacteriales</taxon>
        <taxon>Sphingobacteriaceae</taxon>
        <taxon>Mucilaginibacter</taxon>
    </lineage>
</organism>
<dbReference type="Proteomes" id="UP000251402">
    <property type="component" value="Chromosome"/>
</dbReference>
<keyword evidence="3" id="KW-1185">Reference proteome</keyword>
<dbReference type="SUPFAM" id="SSF55729">
    <property type="entry name" value="Acyl-CoA N-acyltransferases (Nat)"/>
    <property type="match status" value="1"/>
</dbReference>
<dbReference type="InterPro" id="IPR000182">
    <property type="entry name" value="GNAT_dom"/>
</dbReference>
<dbReference type="EMBL" id="CP043450">
    <property type="protein sequence ID" value="QEM11068.1"/>
    <property type="molecule type" value="Genomic_DNA"/>
</dbReference>
<reference evidence="2" key="1">
    <citation type="submission" date="2019-08" db="EMBL/GenBank/DDBJ databases">
        <title>Comparative genome analysis confer to the adaptation heavy metal polluted environment.</title>
        <authorList>
            <person name="Li Y."/>
        </authorList>
    </citation>
    <scope>NUCLEOTIDE SEQUENCE [LARGE SCALE GENOMIC DNA]</scope>
    <source>
        <strain evidence="2">P1</strain>
    </source>
</reference>
<dbReference type="PANTHER" id="PTHR43792:SF1">
    <property type="entry name" value="N-ACETYLTRANSFERASE DOMAIN-CONTAINING PROTEIN"/>
    <property type="match status" value="1"/>
</dbReference>
<accession>A0A5C1I199</accession>
<evidence type="ECO:0000313" key="2">
    <source>
        <dbReference type="EMBL" id="QEM11068.1"/>
    </source>
</evidence>
<protein>
    <submittedName>
        <fullName evidence="2">GNAT family N-acetyltransferase</fullName>
    </submittedName>
</protein>
<dbReference type="GO" id="GO:0016747">
    <property type="term" value="F:acyltransferase activity, transferring groups other than amino-acyl groups"/>
    <property type="evidence" value="ECO:0007669"/>
    <property type="project" value="InterPro"/>
</dbReference>
<evidence type="ECO:0000259" key="1">
    <source>
        <dbReference type="PROSITE" id="PS51186"/>
    </source>
</evidence>
<dbReference type="PANTHER" id="PTHR43792">
    <property type="entry name" value="GNAT FAMILY, PUTATIVE (AFU_ORTHOLOGUE AFUA_3G00765)-RELATED-RELATED"/>
    <property type="match status" value="1"/>
</dbReference>
<dbReference type="InterPro" id="IPR016181">
    <property type="entry name" value="Acyl_CoA_acyltransferase"/>
</dbReference>
<sequence length="183" mass="20919">MLNPNFNPFPVLTTERLVLRRFTYDDAADLFEMRSNETVMQYISRPLNKTIGDAVGLIDVIEDLLSKNDGITWCICLKNSNKYIGSIGFWRIEKNNHRAEIGYLLNPVYQGRGIMQEAVTAALDYGFSVLKLHSVEARVSPGNVASIKLLLKNKFVQEAYFKEDHLFNGRFNDTMIYSLLTQT</sequence>
<dbReference type="Gene3D" id="3.40.630.30">
    <property type="match status" value="1"/>
</dbReference>
<dbReference type="RefSeq" id="WP_112574317.1">
    <property type="nucleotide sequence ID" value="NZ_CP043450.1"/>
</dbReference>
<dbReference type="Pfam" id="PF13302">
    <property type="entry name" value="Acetyltransf_3"/>
    <property type="match status" value="1"/>
</dbReference>